<keyword evidence="10" id="KW-1185">Reference proteome</keyword>
<dbReference type="Gene3D" id="2.30.30.140">
    <property type="match status" value="1"/>
</dbReference>
<evidence type="ECO:0000313" key="9">
    <source>
        <dbReference type="EMBL" id="KAK7096796.1"/>
    </source>
</evidence>
<feature type="compositionally biased region" description="Low complexity" evidence="6">
    <location>
        <begin position="445"/>
        <end position="473"/>
    </location>
</feature>
<comment type="function">
    <text evidence="5">Scaffolding protein that specifically recognizes and binds dimethylarginine-containing proteins. Plays a role in the regulation of translation of target mRNAs by binding Arg/Gly-rich motifs (GAR) in dimethylarginine-containing proteins. In nucleus, acts as a coactivator: recognizes and binds asymmetric dimethylation on the core histone tails associated with transcriptional activation (H3R17me2a and H4R3me2a) and recruits proteins at these arginine-methylated loci. In cytoplasm, acts as an antiviral factor that participates in the assembly of stress granules together with G3BP1.</text>
</comment>
<dbReference type="SUPFAM" id="SSF63748">
    <property type="entry name" value="Tudor/PWWP/MBT"/>
    <property type="match status" value="1"/>
</dbReference>
<dbReference type="PANTHER" id="PTHR13681:SF24">
    <property type="entry name" value="TUDOR DOMAIN-CONTAINING PROTEIN 3"/>
    <property type="match status" value="1"/>
</dbReference>
<dbReference type="Gene3D" id="1.10.8.10">
    <property type="entry name" value="DNA helicase RuvA subunit, C-terminal domain"/>
    <property type="match status" value="1"/>
</dbReference>
<feature type="region of interest" description="Disordered" evidence="6">
    <location>
        <begin position="294"/>
        <end position="660"/>
    </location>
</feature>
<feature type="compositionally biased region" description="Polar residues" evidence="6">
    <location>
        <begin position="372"/>
        <end position="384"/>
    </location>
</feature>
<protein>
    <recommendedName>
        <fullName evidence="2">Tudor domain-containing protein 3</fullName>
    </recommendedName>
</protein>
<dbReference type="InterPro" id="IPR015940">
    <property type="entry name" value="UBA"/>
</dbReference>
<evidence type="ECO:0000259" key="8">
    <source>
        <dbReference type="PROSITE" id="PS50304"/>
    </source>
</evidence>
<keyword evidence="4" id="KW-0539">Nucleus</keyword>
<dbReference type="SMART" id="SM01161">
    <property type="entry name" value="DUF1767"/>
    <property type="match status" value="1"/>
</dbReference>
<comment type="caution">
    <text evidence="9">The sequence shown here is derived from an EMBL/GenBank/DDBJ whole genome shotgun (WGS) entry which is preliminary data.</text>
</comment>
<feature type="compositionally biased region" description="Basic and acidic residues" evidence="6">
    <location>
        <begin position="309"/>
        <end position="326"/>
    </location>
</feature>
<dbReference type="InterPro" id="IPR042470">
    <property type="entry name" value="RMI1_N_C_sf"/>
</dbReference>
<feature type="compositionally biased region" description="Polar residues" evidence="6">
    <location>
        <begin position="614"/>
        <end position="632"/>
    </location>
</feature>
<dbReference type="AlphaFoldDB" id="A0AAN9G669"/>
<feature type="compositionally biased region" description="Gly residues" evidence="6">
    <location>
        <begin position="496"/>
        <end position="513"/>
    </location>
</feature>
<evidence type="ECO:0000256" key="5">
    <source>
        <dbReference type="ARBA" id="ARBA00035105"/>
    </source>
</evidence>
<dbReference type="SMART" id="SM00165">
    <property type="entry name" value="UBA"/>
    <property type="match status" value="1"/>
</dbReference>
<feature type="domain" description="UBA" evidence="7">
    <location>
        <begin position="243"/>
        <end position="283"/>
    </location>
</feature>
<feature type="compositionally biased region" description="Polar residues" evidence="6">
    <location>
        <begin position="398"/>
        <end position="438"/>
    </location>
</feature>
<dbReference type="InterPro" id="IPR013894">
    <property type="entry name" value="RMI1_OB"/>
</dbReference>
<gene>
    <name evidence="9" type="ORF">V1264_003858</name>
</gene>
<name>A0AAN9G669_9CAEN</name>
<organism evidence="9 10">
    <name type="scientific">Littorina saxatilis</name>
    <dbReference type="NCBI Taxonomy" id="31220"/>
    <lineage>
        <taxon>Eukaryota</taxon>
        <taxon>Metazoa</taxon>
        <taxon>Spiralia</taxon>
        <taxon>Lophotrochozoa</taxon>
        <taxon>Mollusca</taxon>
        <taxon>Gastropoda</taxon>
        <taxon>Caenogastropoda</taxon>
        <taxon>Littorinimorpha</taxon>
        <taxon>Littorinoidea</taxon>
        <taxon>Littorinidae</taxon>
        <taxon>Littorina</taxon>
    </lineage>
</organism>
<feature type="compositionally biased region" description="Basic residues" evidence="6">
    <location>
        <begin position="327"/>
        <end position="338"/>
    </location>
</feature>
<feature type="compositionally biased region" description="Gly residues" evidence="6">
    <location>
        <begin position="294"/>
        <end position="308"/>
    </location>
</feature>
<evidence type="ECO:0000256" key="3">
    <source>
        <dbReference type="ARBA" id="ARBA00022853"/>
    </source>
</evidence>
<dbReference type="Proteomes" id="UP001374579">
    <property type="component" value="Unassembled WGS sequence"/>
</dbReference>
<dbReference type="SMART" id="SM00333">
    <property type="entry name" value="TUDOR"/>
    <property type="match status" value="1"/>
</dbReference>
<comment type="subcellular location">
    <subcellularLocation>
        <location evidence="1">Nucleus</location>
    </subcellularLocation>
</comment>
<dbReference type="GO" id="GO:0006325">
    <property type="term" value="P:chromatin organization"/>
    <property type="evidence" value="ECO:0007669"/>
    <property type="project" value="UniProtKB-KW"/>
</dbReference>
<evidence type="ECO:0000256" key="6">
    <source>
        <dbReference type="SAM" id="MobiDB-lite"/>
    </source>
</evidence>
<evidence type="ECO:0000313" key="10">
    <source>
        <dbReference type="Proteomes" id="UP001374579"/>
    </source>
</evidence>
<dbReference type="CDD" id="cd14270">
    <property type="entry name" value="UBA"/>
    <property type="match status" value="1"/>
</dbReference>
<dbReference type="PANTHER" id="PTHR13681">
    <property type="entry name" value="SURVIVAL OF MOTOR NEURON-RELATED-SPLICING FACTOR 30-RELATED"/>
    <property type="match status" value="1"/>
</dbReference>
<dbReference type="EMBL" id="JBAMIC010000013">
    <property type="protein sequence ID" value="KAK7096796.1"/>
    <property type="molecule type" value="Genomic_DNA"/>
</dbReference>
<evidence type="ECO:0000259" key="7">
    <source>
        <dbReference type="PROSITE" id="PS50030"/>
    </source>
</evidence>
<dbReference type="SUPFAM" id="SSF46934">
    <property type="entry name" value="UBA-like"/>
    <property type="match status" value="1"/>
</dbReference>
<reference evidence="9 10" key="1">
    <citation type="submission" date="2024-02" db="EMBL/GenBank/DDBJ databases">
        <title>Chromosome-scale genome assembly of the rough periwinkle Littorina saxatilis.</title>
        <authorList>
            <person name="De Jode A."/>
            <person name="Faria R."/>
            <person name="Formenti G."/>
            <person name="Sims Y."/>
            <person name="Smith T.P."/>
            <person name="Tracey A."/>
            <person name="Wood J.M.D."/>
            <person name="Zagrodzka Z.B."/>
            <person name="Johannesson K."/>
            <person name="Butlin R.K."/>
            <person name="Leder E.H."/>
        </authorList>
    </citation>
    <scope>NUCLEOTIDE SEQUENCE [LARGE SCALE GENOMIC DNA]</scope>
    <source>
        <strain evidence="9">Snail1</strain>
        <tissue evidence="9">Muscle</tissue>
    </source>
</reference>
<dbReference type="Pfam" id="PF00627">
    <property type="entry name" value="UBA"/>
    <property type="match status" value="1"/>
</dbReference>
<dbReference type="PROSITE" id="PS50304">
    <property type="entry name" value="TUDOR"/>
    <property type="match status" value="1"/>
</dbReference>
<evidence type="ECO:0000256" key="4">
    <source>
        <dbReference type="ARBA" id="ARBA00023242"/>
    </source>
</evidence>
<accession>A0AAN9G669</accession>
<feature type="compositionally biased region" description="Gly residues" evidence="6">
    <location>
        <begin position="474"/>
        <end position="489"/>
    </location>
</feature>
<feature type="region of interest" description="Disordered" evidence="6">
    <location>
        <begin position="744"/>
        <end position="805"/>
    </location>
</feature>
<evidence type="ECO:0000256" key="2">
    <source>
        <dbReference type="ARBA" id="ARBA00013421"/>
    </source>
</evidence>
<feature type="compositionally biased region" description="Basic and acidic residues" evidence="6">
    <location>
        <begin position="781"/>
        <end position="790"/>
    </location>
</feature>
<keyword evidence="3" id="KW-0156">Chromatin regulator</keyword>
<proteinExistence type="predicted"/>
<dbReference type="PROSITE" id="PS50030">
    <property type="entry name" value="UBA"/>
    <property type="match status" value="1"/>
</dbReference>
<sequence length="805" mass="86083">MAGDELARRGWHLTAEGRDQCVENGNRSTDTIVKNATNLDLRDIGEKWLPTDISTGRVKVDYLSGPSVLQVMKLRNISAPKDNQESQTAPRMWKITLTDGHVSVVAVCLEPLKNLTLLTPPGTKLSLEGTVDVESAYLLLTNRNARLLGGRVNSLVESWELKRKLAQQSRQGIQTEGGPPPFVPFGKKIATVEAPRRDNFKSLQASKQAKEEEDSEFQQQRQATIAEALQAKTKTFGGGQKAAVNDRDLARIVEMGFSPDMASNALRQTGGNVQEAIGGLISGAFRGGGYGGGFGGGGRGGGRVGRGGGGDRGEPRMEDDRDDSRRGGRGGRGGRRGRGDRGEEEGEDGLLSSRPSGPATLFDFLETKIPSKSENQPGSTNQRPSSSFSGSNPSRSSTQPSNTRPNTASSDSYSSRGPPQYNTSGPAQSRSQPNSASNYRGGGASQRNGFSSSRSSDSNFHSKNSDSGYRPSDQGGGGGRDSRGGGSGGGERDSRGGGSGGRDSHGGGSGVGGQQNEDFSHARRQQNLPPRLANKLGRDGGGNQQTEGPSRPGGSGRYQENSGYDNRTRYSGGGGGGGVGGDDNQGANPNPRPALQEHNSDSRGSNYAGGYNGDRQQSNFQQKPYDQQSNRGAANPNHKPRYDQQRPQQGPRNNGPARPMLQRGQTVLAKYWEDDQMYRAMVEAVADNGVTVVVTFLDYGNQEEVMISDIQLLPPRQNWSNSYPPPPPQGGPMMAGRGFHPGYGPPHMGAPPPFPGQESFGSAIPNMEFRRGGTGPANRRQQQEQIDRRRPTQNFYTPPTRKQEG</sequence>
<feature type="compositionally biased region" description="Low complexity" evidence="6">
    <location>
        <begin position="385"/>
        <end position="397"/>
    </location>
</feature>
<dbReference type="GO" id="GO:0005634">
    <property type="term" value="C:nucleus"/>
    <property type="evidence" value="ECO:0007669"/>
    <property type="project" value="UniProtKB-SubCell"/>
</dbReference>
<dbReference type="Pfam" id="PF00567">
    <property type="entry name" value="TUDOR"/>
    <property type="match status" value="1"/>
</dbReference>
<dbReference type="InterPro" id="IPR002999">
    <property type="entry name" value="Tudor"/>
</dbReference>
<feature type="compositionally biased region" description="Gly residues" evidence="6">
    <location>
        <begin position="571"/>
        <end position="583"/>
    </location>
</feature>
<dbReference type="Pfam" id="PF08585">
    <property type="entry name" value="RMI1_N_C"/>
    <property type="match status" value="1"/>
</dbReference>
<dbReference type="InterPro" id="IPR009060">
    <property type="entry name" value="UBA-like_sf"/>
</dbReference>
<feature type="domain" description="Tudor" evidence="8">
    <location>
        <begin position="660"/>
        <end position="720"/>
    </location>
</feature>
<dbReference type="Gene3D" id="2.40.50.770">
    <property type="entry name" value="RecQ-mediated genome instability protein Rmi1, C-terminal domain"/>
    <property type="match status" value="1"/>
</dbReference>
<evidence type="ECO:0000256" key="1">
    <source>
        <dbReference type="ARBA" id="ARBA00004123"/>
    </source>
</evidence>